<proteinExistence type="predicted"/>
<keyword evidence="2" id="KW-1185">Reference proteome</keyword>
<organism evidence="1 2">
    <name type="scientific">Colletotrichum zoysiae</name>
    <dbReference type="NCBI Taxonomy" id="1216348"/>
    <lineage>
        <taxon>Eukaryota</taxon>
        <taxon>Fungi</taxon>
        <taxon>Dikarya</taxon>
        <taxon>Ascomycota</taxon>
        <taxon>Pezizomycotina</taxon>
        <taxon>Sordariomycetes</taxon>
        <taxon>Hypocreomycetidae</taxon>
        <taxon>Glomerellales</taxon>
        <taxon>Glomerellaceae</taxon>
        <taxon>Colletotrichum</taxon>
        <taxon>Colletotrichum graminicola species complex</taxon>
    </lineage>
</organism>
<sequence>MGHGEELLAEVHAHAVEYLATKDARHMAAAQSIVENALKTDVTPWVKSVHPQMLLKKKTMTVPQGNSAVEELFTLYPQLNREEMRSLTGEVVSKVSIIIFL</sequence>
<protein>
    <submittedName>
        <fullName evidence="1">Uncharacterized protein</fullName>
    </submittedName>
</protein>
<dbReference type="Proteomes" id="UP001232148">
    <property type="component" value="Unassembled WGS sequence"/>
</dbReference>
<gene>
    <name evidence="1" type="ORF">LX32DRAFT_698612</name>
</gene>
<reference evidence="1" key="1">
    <citation type="submission" date="2021-06" db="EMBL/GenBank/DDBJ databases">
        <title>Comparative genomics, transcriptomics and evolutionary studies reveal genomic signatures of adaptation to plant cell wall in hemibiotrophic fungi.</title>
        <authorList>
            <consortium name="DOE Joint Genome Institute"/>
            <person name="Baroncelli R."/>
            <person name="Diaz J.F."/>
            <person name="Benocci T."/>
            <person name="Peng M."/>
            <person name="Battaglia E."/>
            <person name="Haridas S."/>
            <person name="Andreopoulos W."/>
            <person name="Labutti K."/>
            <person name="Pangilinan J."/>
            <person name="Floch G.L."/>
            <person name="Makela M.R."/>
            <person name="Henrissat B."/>
            <person name="Grigoriev I.V."/>
            <person name="Crouch J.A."/>
            <person name="De Vries R.P."/>
            <person name="Sukno S.A."/>
            <person name="Thon M.R."/>
        </authorList>
    </citation>
    <scope>NUCLEOTIDE SEQUENCE</scope>
    <source>
        <strain evidence="1">MAFF235873</strain>
    </source>
</reference>
<dbReference type="EMBL" id="MU843039">
    <property type="protein sequence ID" value="KAK2022521.1"/>
    <property type="molecule type" value="Genomic_DNA"/>
</dbReference>
<comment type="caution">
    <text evidence="1">The sequence shown here is derived from an EMBL/GenBank/DDBJ whole genome shotgun (WGS) entry which is preliminary data.</text>
</comment>
<evidence type="ECO:0000313" key="1">
    <source>
        <dbReference type="EMBL" id="KAK2022521.1"/>
    </source>
</evidence>
<accession>A0AAD9H637</accession>
<dbReference type="AlphaFoldDB" id="A0AAD9H637"/>
<name>A0AAD9H637_9PEZI</name>
<evidence type="ECO:0000313" key="2">
    <source>
        <dbReference type="Proteomes" id="UP001232148"/>
    </source>
</evidence>